<dbReference type="Proteomes" id="UP000002669">
    <property type="component" value="Unassembled WGS sequence"/>
</dbReference>
<dbReference type="OrthoDB" id="4172114at2759"/>
<dbReference type="EMBL" id="DS989830">
    <property type="protein sequence ID" value="EFR05479.1"/>
    <property type="molecule type" value="Genomic_DNA"/>
</dbReference>
<dbReference type="GeneID" id="10024817"/>
<evidence type="ECO:0000256" key="2">
    <source>
        <dbReference type="SAM" id="Phobius"/>
    </source>
</evidence>
<dbReference type="RefSeq" id="XP_003169586.1">
    <property type="nucleotide sequence ID" value="XM_003169538.1"/>
</dbReference>
<dbReference type="OMA" id="YYPREQD"/>
<feature type="transmembrane region" description="Helical" evidence="2">
    <location>
        <begin position="27"/>
        <end position="46"/>
    </location>
</feature>
<proteinExistence type="predicted"/>
<feature type="region of interest" description="Disordered" evidence="1">
    <location>
        <begin position="94"/>
        <end position="167"/>
    </location>
</feature>
<gene>
    <name evidence="3" type="ORF">MGYG_08492</name>
</gene>
<keyword evidence="2" id="KW-0472">Membrane</keyword>
<dbReference type="eggNOG" id="ENOG502RNCA">
    <property type="taxonomic scope" value="Eukaryota"/>
</dbReference>
<evidence type="ECO:0000313" key="4">
    <source>
        <dbReference type="Proteomes" id="UP000002669"/>
    </source>
</evidence>
<evidence type="ECO:0000256" key="1">
    <source>
        <dbReference type="SAM" id="MobiDB-lite"/>
    </source>
</evidence>
<protein>
    <submittedName>
        <fullName evidence="3">Uncharacterized protein</fullName>
    </submittedName>
</protein>
<dbReference type="InParanoid" id="E4V5V4"/>
<keyword evidence="4" id="KW-1185">Reference proteome</keyword>
<accession>E4V5V4</accession>
<name>E4V5V4_ARTGP</name>
<dbReference type="HOGENOM" id="CLU_1594130_0_0_1"/>
<evidence type="ECO:0000313" key="3">
    <source>
        <dbReference type="EMBL" id="EFR05479.1"/>
    </source>
</evidence>
<keyword evidence="2" id="KW-1133">Transmembrane helix</keyword>
<sequence>MSVLHAHRRASLHKHHKRFFHENSVNLVLVACGCVLVVLSIFLLFYRAQKRKAAAPSQNFQFQGHGQTMPQHPDGVAAVPFYLGQTVQPAHLGLQRHGEDQFDIPAPPYYPREQDAAKQDQTLSYSSSSSSPHPPPRTRSPPPDYIPSTTPNSQPGRQTDPSSTSNQ</sequence>
<organism evidence="4">
    <name type="scientific">Arthroderma gypseum (strain ATCC MYA-4604 / CBS 118893)</name>
    <name type="common">Microsporum gypseum</name>
    <dbReference type="NCBI Taxonomy" id="535722"/>
    <lineage>
        <taxon>Eukaryota</taxon>
        <taxon>Fungi</taxon>
        <taxon>Dikarya</taxon>
        <taxon>Ascomycota</taxon>
        <taxon>Pezizomycotina</taxon>
        <taxon>Eurotiomycetes</taxon>
        <taxon>Eurotiomycetidae</taxon>
        <taxon>Onygenales</taxon>
        <taxon>Arthrodermataceae</taxon>
        <taxon>Nannizzia</taxon>
    </lineage>
</organism>
<feature type="compositionally biased region" description="Pro residues" evidence="1">
    <location>
        <begin position="132"/>
        <end position="145"/>
    </location>
</feature>
<dbReference type="VEuPathDB" id="FungiDB:MGYG_08492"/>
<reference evidence="4" key="1">
    <citation type="journal article" date="2012" name="MBio">
        <title>Comparative genome analysis of Trichophyton rubrum and related dermatophytes reveals candidate genes involved in infection.</title>
        <authorList>
            <person name="Martinez D.A."/>
            <person name="Oliver B.G."/>
            <person name="Graeser Y."/>
            <person name="Goldberg J.M."/>
            <person name="Li W."/>
            <person name="Martinez-Rossi N.M."/>
            <person name="Monod M."/>
            <person name="Shelest E."/>
            <person name="Barton R.C."/>
            <person name="Birch E."/>
            <person name="Brakhage A.A."/>
            <person name="Chen Z."/>
            <person name="Gurr S.J."/>
            <person name="Heiman D."/>
            <person name="Heitman J."/>
            <person name="Kosti I."/>
            <person name="Rossi A."/>
            <person name="Saif S."/>
            <person name="Samalova M."/>
            <person name="Saunders C.W."/>
            <person name="Shea T."/>
            <person name="Summerbell R.C."/>
            <person name="Xu J."/>
            <person name="Young S."/>
            <person name="Zeng Q."/>
            <person name="Birren B.W."/>
            <person name="Cuomo C.A."/>
            <person name="White T.C."/>
        </authorList>
    </citation>
    <scope>NUCLEOTIDE SEQUENCE [LARGE SCALE GENOMIC DNA]</scope>
    <source>
        <strain evidence="4">ATCC MYA-4604 / CBS 118893</strain>
    </source>
</reference>
<keyword evidence="2" id="KW-0812">Transmembrane</keyword>
<feature type="compositionally biased region" description="Polar residues" evidence="1">
    <location>
        <begin position="147"/>
        <end position="167"/>
    </location>
</feature>
<dbReference type="AlphaFoldDB" id="E4V5V4"/>